<proteinExistence type="predicted"/>
<dbReference type="PROSITE" id="PS50297">
    <property type="entry name" value="ANK_REP_REGION"/>
    <property type="match status" value="1"/>
</dbReference>
<evidence type="ECO:0000313" key="4">
    <source>
        <dbReference type="EMBL" id="QCB95003.1"/>
    </source>
</evidence>
<evidence type="ECO:0000256" key="3">
    <source>
        <dbReference type="PROSITE-ProRule" id="PRU00023"/>
    </source>
</evidence>
<keyword evidence="5" id="KW-1185">Reference proteome</keyword>
<organism evidence="4 5">
    <name type="scientific">Cellulomonas shaoxiangyii</name>
    <dbReference type="NCBI Taxonomy" id="2566013"/>
    <lineage>
        <taxon>Bacteria</taxon>
        <taxon>Bacillati</taxon>
        <taxon>Actinomycetota</taxon>
        <taxon>Actinomycetes</taxon>
        <taxon>Micrococcales</taxon>
        <taxon>Cellulomonadaceae</taxon>
        <taxon>Cellulomonas</taxon>
    </lineage>
</organism>
<dbReference type="AlphaFoldDB" id="A0A4P7SQG3"/>
<gene>
    <name evidence="4" type="ORF">E5225_16965</name>
</gene>
<dbReference type="SUPFAM" id="SSF48403">
    <property type="entry name" value="Ankyrin repeat"/>
    <property type="match status" value="1"/>
</dbReference>
<dbReference type="PANTHER" id="PTHR24171:SF10">
    <property type="entry name" value="ANKYRIN REPEAT DOMAIN-CONTAINING PROTEIN 29-LIKE"/>
    <property type="match status" value="1"/>
</dbReference>
<evidence type="ECO:0000256" key="2">
    <source>
        <dbReference type="ARBA" id="ARBA00023043"/>
    </source>
</evidence>
<dbReference type="OrthoDB" id="9812708at2"/>
<dbReference type="InterPro" id="IPR002110">
    <property type="entry name" value="Ankyrin_rpt"/>
</dbReference>
<dbReference type="PROSITE" id="PS50088">
    <property type="entry name" value="ANK_REPEAT"/>
    <property type="match status" value="1"/>
</dbReference>
<evidence type="ECO:0000313" key="5">
    <source>
        <dbReference type="Proteomes" id="UP000296469"/>
    </source>
</evidence>
<keyword evidence="2 3" id="KW-0040">ANK repeat</keyword>
<protein>
    <submittedName>
        <fullName evidence="4">Ankyrin repeat domain-containing protein</fullName>
    </submittedName>
</protein>
<dbReference type="Gene3D" id="1.25.40.20">
    <property type="entry name" value="Ankyrin repeat-containing domain"/>
    <property type="match status" value="1"/>
</dbReference>
<dbReference type="Pfam" id="PF12796">
    <property type="entry name" value="Ank_2"/>
    <property type="match status" value="1"/>
</dbReference>
<dbReference type="Proteomes" id="UP000296469">
    <property type="component" value="Chromosome"/>
</dbReference>
<reference evidence="4 5" key="1">
    <citation type="submission" date="2019-04" db="EMBL/GenBank/DDBJ databases">
        <title>Isolation and identification of Cellulomonas shaoxiangyii sp. Nov. isolated from feces of the Tibetan antelopes (Pantholops hodgsonii) in the Qinghai-Tibet plateau of China.</title>
        <authorList>
            <person name="Tian Z."/>
        </authorList>
    </citation>
    <scope>NUCLEOTIDE SEQUENCE [LARGE SCALE GENOMIC DNA]</scope>
    <source>
        <strain evidence="4 5">Z28</strain>
    </source>
</reference>
<dbReference type="KEGG" id="celz:E5225_16965"/>
<dbReference type="EMBL" id="CP039291">
    <property type="protein sequence ID" value="QCB95003.1"/>
    <property type="molecule type" value="Genomic_DNA"/>
</dbReference>
<name>A0A4P7SQG3_9CELL</name>
<dbReference type="RefSeq" id="WP_135973132.1">
    <property type="nucleotide sequence ID" value="NZ_CP039291.1"/>
</dbReference>
<accession>A0A4P7SQG3</accession>
<dbReference type="PANTHER" id="PTHR24171">
    <property type="entry name" value="ANKYRIN REPEAT DOMAIN-CONTAINING PROTEIN 39-RELATED"/>
    <property type="match status" value="1"/>
</dbReference>
<evidence type="ECO:0000256" key="1">
    <source>
        <dbReference type="ARBA" id="ARBA00022737"/>
    </source>
</evidence>
<feature type="repeat" description="ANK" evidence="3">
    <location>
        <begin position="104"/>
        <end position="136"/>
    </location>
</feature>
<keyword evidence="1" id="KW-0677">Repeat</keyword>
<sequence>MTDQRAAQLPKDVETLLAAGDLARLTAVLDTCPPDARGGYAQQTALAFDDCPDELARWLVARGADLQAPDRWGSTPLHTRARSRRGRIGVLLELGADVHHDAGRLGTPLHAAAAGRNVEHARLLLAHGAAVDAVDAHGRTPLEVALHDCPNVALVPAAALAEVLLDAGARPTPAATASVEEIGRQLERFRDRIAPGHLAPADAALTSLYRRFAVAPVPRHRRHDGTSPIAVTSTRWHEQHAELWELLVPAEGAATTVQGEVVRITGRISHELTDNGGANWDADFRAMARALAEHVGTGVPLDAPDLVRVGAIVDELGLSASGDTDRLAELAVAWVLRNPEPRPLGRPAYRR</sequence>
<dbReference type="InterPro" id="IPR036770">
    <property type="entry name" value="Ankyrin_rpt-contain_sf"/>
</dbReference>